<name>A0A8S5T2I8_9CAUD</name>
<keyword evidence="1" id="KW-1133">Transmembrane helix</keyword>
<sequence length="109" mass="12146">MIISIKRNILKLGRWAQANQETLLIFVASIILFFTLIWCASLLAAFWMNGLYGTHFELNAAYGFLTIMSTAVTTLGTLAYNVHSKYKIDSTFNSKEGELPKYNNSDAGG</sequence>
<keyword evidence="1" id="KW-0812">Transmembrane</keyword>
<protein>
    <submittedName>
        <fullName evidence="2">Uncharacterized protein</fullName>
    </submittedName>
</protein>
<feature type="transmembrane region" description="Helical" evidence="1">
    <location>
        <begin position="21"/>
        <end position="48"/>
    </location>
</feature>
<evidence type="ECO:0000313" key="2">
    <source>
        <dbReference type="EMBL" id="DAF57533.1"/>
    </source>
</evidence>
<keyword evidence="1" id="KW-0472">Membrane</keyword>
<proteinExistence type="predicted"/>
<feature type="transmembrane region" description="Helical" evidence="1">
    <location>
        <begin position="60"/>
        <end position="80"/>
    </location>
</feature>
<evidence type="ECO:0000256" key="1">
    <source>
        <dbReference type="SAM" id="Phobius"/>
    </source>
</evidence>
<organism evidence="2">
    <name type="scientific">Myoviridae sp. ctqfO1</name>
    <dbReference type="NCBI Taxonomy" id="2827710"/>
    <lineage>
        <taxon>Viruses</taxon>
        <taxon>Duplodnaviria</taxon>
        <taxon>Heunggongvirae</taxon>
        <taxon>Uroviricota</taxon>
        <taxon>Caudoviricetes</taxon>
    </lineage>
</organism>
<reference evidence="2" key="1">
    <citation type="journal article" date="2021" name="Proc. Natl. Acad. Sci. U.S.A.">
        <title>A Catalog of Tens of Thousands of Viruses from Human Metagenomes Reveals Hidden Associations with Chronic Diseases.</title>
        <authorList>
            <person name="Tisza M.J."/>
            <person name="Buck C.B."/>
        </authorList>
    </citation>
    <scope>NUCLEOTIDE SEQUENCE</scope>
    <source>
        <strain evidence="2">CtqfO1</strain>
    </source>
</reference>
<dbReference type="EMBL" id="BK032734">
    <property type="protein sequence ID" value="DAF57533.1"/>
    <property type="molecule type" value="Genomic_DNA"/>
</dbReference>
<accession>A0A8S5T2I8</accession>